<dbReference type="InterPro" id="IPR007831">
    <property type="entry name" value="T2SS_GspE_N"/>
</dbReference>
<dbReference type="Gene3D" id="3.40.50.300">
    <property type="entry name" value="P-loop containing nucleotide triphosphate hydrolases"/>
    <property type="match status" value="1"/>
</dbReference>
<accession>A0A7X0H8M9</accession>
<dbReference type="CDD" id="cd01129">
    <property type="entry name" value="PulE-GspE-like"/>
    <property type="match status" value="1"/>
</dbReference>
<comment type="caution">
    <text evidence="5">The sequence shown here is derived from an EMBL/GenBank/DDBJ whole genome shotgun (WGS) entry which is preliminary data.</text>
</comment>
<dbReference type="SMART" id="SM00382">
    <property type="entry name" value="AAA"/>
    <property type="match status" value="1"/>
</dbReference>
<organism evidence="5 6">
    <name type="scientific">Algisphaera agarilytica</name>
    <dbReference type="NCBI Taxonomy" id="1385975"/>
    <lineage>
        <taxon>Bacteria</taxon>
        <taxon>Pseudomonadati</taxon>
        <taxon>Planctomycetota</taxon>
        <taxon>Phycisphaerae</taxon>
        <taxon>Phycisphaerales</taxon>
        <taxon>Phycisphaeraceae</taxon>
        <taxon>Algisphaera</taxon>
    </lineage>
</organism>
<evidence type="ECO:0000256" key="1">
    <source>
        <dbReference type="ARBA" id="ARBA00006611"/>
    </source>
</evidence>
<comment type="similarity">
    <text evidence="1">Belongs to the GSP E family.</text>
</comment>
<name>A0A7X0H8M9_9BACT</name>
<dbReference type="InterPro" id="IPR003593">
    <property type="entry name" value="AAA+_ATPase"/>
</dbReference>
<dbReference type="Gene3D" id="3.30.300.160">
    <property type="entry name" value="Type II secretion system, protein E, N-terminal domain"/>
    <property type="match status" value="1"/>
</dbReference>
<keyword evidence="2" id="KW-0547">Nucleotide-binding</keyword>
<dbReference type="Proteomes" id="UP000541810">
    <property type="component" value="Unassembled WGS sequence"/>
</dbReference>
<reference evidence="5 6" key="1">
    <citation type="submission" date="2020-08" db="EMBL/GenBank/DDBJ databases">
        <title>Genomic Encyclopedia of Type Strains, Phase IV (KMG-IV): sequencing the most valuable type-strain genomes for metagenomic binning, comparative biology and taxonomic classification.</title>
        <authorList>
            <person name="Goeker M."/>
        </authorList>
    </citation>
    <scope>NUCLEOTIDE SEQUENCE [LARGE SCALE GENOMIC DNA]</scope>
    <source>
        <strain evidence="5 6">DSM 103725</strain>
    </source>
</reference>
<evidence type="ECO:0000259" key="4">
    <source>
        <dbReference type="PROSITE" id="PS00662"/>
    </source>
</evidence>
<dbReference type="SUPFAM" id="SSF160246">
    <property type="entry name" value="EspE N-terminal domain-like"/>
    <property type="match status" value="1"/>
</dbReference>
<dbReference type="Pfam" id="PF05157">
    <property type="entry name" value="MshEN"/>
    <property type="match status" value="1"/>
</dbReference>
<dbReference type="SUPFAM" id="SSF52540">
    <property type="entry name" value="P-loop containing nucleoside triphosphate hydrolases"/>
    <property type="match status" value="1"/>
</dbReference>
<keyword evidence="6" id="KW-1185">Reference proteome</keyword>
<evidence type="ECO:0000256" key="2">
    <source>
        <dbReference type="ARBA" id="ARBA00022741"/>
    </source>
</evidence>
<dbReference type="PROSITE" id="PS00662">
    <property type="entry name" value="T2SP_E"/>
    <property type="match status" value="1"/>
</dbReference>
<dbReference type="FunFam" id="3.30.450.90:FF:000001">
    <property type="entry name" value="Type II secretion system ATPase GspE"/>
    <property type="match status" value="1"/>
</dbReference>
<feature type="domain" description="Bacterial type II secretion system protein E" evidence="4">
    <location>
        <begin position="416"/>
        <end position="430"/>
    </location>
</feature>
<proteinExistence type="inferred from homology"/>
<dbReference type="FunFam" id="3.40.50.300:FF:000398">
    <property type="entry name" value="Type IV pilus assembly ATPase PilB"/>
    <property type="match status" value="1"/>
</dbReference>
<dbReference type="InterPro" id="IPR037257">
    <property type="entry name" value="T2SS_E_N_sf"/>
</dbReference>
<protein>
    <submittedName>
        <fullName evidence="5">Type IV pilus assembly protein PilB</fullName>
    </submittedName>
</protein>
<dbReference type="GO" id="GO:0005886">
    <property type="term" value="C:plasma membrane"/>
    <property type="evidence" value="ECO:0007669"/>
    <property type="project" value="TreeGrafter"/>
</dbReference>
<keyword evidence="3" id="KW-0067">ATP-binding</keyword>
<dbReference type="GO" id="GO:0016887">
    <property type="term" value="F:ATP hydrolysis activity"/>
    <property type="evidence" value="ECO:0007669"/>
    <property type="project" value="TreeGrafter"/>
</dbReference>
<dbReference type="RefSeq" id="WP_184678800.1">
    <property type="nucleotide sequence ID" value="NZ_JACHGY010000001.1"/>
</dbReference>
<dbReference type="Gene3D" id="3.30.450.90">
    <property type="match status" value="1"/>
</dbReference>
<dbReference type="PANTHER" id="PTHR30258">
    <property type="entry name" value="TYPE II SECRETION SYSTEM PROTEIN GSPE-RELATED"/>
    <property type="match status" value="1"/>
</dbReference>
<evidence type="ECO:0000313" key="6">
    <source>
        <dbReference type="Proteomes" id="UP000541810"/>
    </source>
</evidence>
<dbReference type="Pfam" id="PF00437">
    <property type="entry name" value="T2SSE"/>
    <property type="match status" value="1"/>
</dbReference>
<dbReference type="InterPro" id="IPR027417">
    <property type="entry name" value="P-loop_NTPase"/>
</dbReference>
<evidence type="ECO:0000256" key="3">
    <source>
        <dbReference type="ARBA" id="ARBA00022840"/>
    </source>
</evidence>
<dbReference type="EMBL" id="JACHGY010000001">
    <property type="protein sequence ID" value="MBB6431322.1"/>
    <property type="molecule type" value="Genomic_DNA"/>
</dbReference>
<gene>
    <name evidence="5" type="ORF">HNQ40_003128</name>
</gene>
<evidence type="ECO:0000313" key="5">
    <source>
        <dbReference type="EMBL" id="MBB6431322.1"/>
    </source>
</evidence>
<dbReference type="GO" id="GO:0005524">
    <property type="term" value="F:ATP binding"/>
    <property type="evidence" value="ECO:0007669"/>
    <property type="project" value="UniProtKB-KW"/>
</dbReference>
<dbReference type="PANTHER" id="PTHR30258:SF3">
    <property type="entry name" value="SLL1921 PROTEIN"/>
    <property type="match status" value="1"/>
</dbReference>
<dbReference type="InterPro" id="IPR001482">
    <property type="entry name" value="T2SS/T4SS_dom"/>
</dbReference>
<sequence length="596" mass="65405">MDQFEHDSNALPVPADQVGLKDLWAPSTTALVAVRDLGKSLEANGIISAAQLATARGVAEKTPGKPLADIFFDMGVDEVELQQTLASISHMAFERIDPQNLEAAKFINRLTLSYCQEHGVMPLRYAGSRLVVGVVHVDDLVLLDELRHKIGQSIKPVVVTRSDIDAVAEALKSDESEDNSVSMDDVLEGIDEDDVEVVEENNDDLDLEKMAGESPVIRYVNYLIFNAVKEGASDIHIEPQEKKIRVRYRIDGVMFDATNPPNQMRSAIISRIKIMANLDIAERRLPQDGRIRAMVHGRKLDLRVSTLPMVQGEKCVMRILDTRSIQVDLDDLGMDQDSLQIWKHQISQPHGIVLVTGPTGSGKTTTLYASLGKMDRDKLNISTAEDPVEYHLSGINQTQTHASIGMTFAAALRALLRQDPDVIMVGEVRDVETAKTAIEASLTGHLVLSTLHTNDAPSAITRLINIGVEPYLIGSAVNGVLAQRLVRKICSNCKTQTVPDDVIAEHLAMQGIAMDQVWTGAGCDKCRGTGYSGRLGIYEMLVLNDNLRDRVAGNPNVTEFRRMCVEGGMVTLREDGFRKVANGLTTVDEVLRVTES</sequence>
<dbReference type="AlphaFoldDB" id="A0A7X0H8M9"/>